<gene>
    <name evidence="3" type="ORF">AS203_02850</name>
</gene>
<sequence>MDALIDLLIHYGYWGMLTSALLAGSVLPFSSEAVMLGLMAAGLNPWQLALYGTIGNVAGSMVNYGIGRLGKPEWIEKYLHVKQESLDKAERFMAGHGAWMGFFAFLPIIGSAITVSLGLMRANIVITFTSITLGKVVRYILLIYGVGLLF</sequence>
<reference evidence="4" key="1">
    <citation type="submission" date="2015-11" db="EMBL/GenBank/DDBJ databases">
        <authorList>
            <person name="Holder M.E."/>
            <person name="Ajami N.J."/>
            <person name="Petrosino J.F."/>
        </authorList>
    </citation>
    <scope>NUCLEOTIDE SEQUENCE [LARGE SCALE GENOMIC DNA]</scope>
    <source>
        <strain evidence="4">F0113</strain>
    </source>
</reference>
<dbReference type="Pfam" id="PF09335">
    <property type="entry name" value="VTT_dom"/>
    <property type="match status" value="1"/>
</dbReference>
<keyword evidence="4" id="KW-1185">Reference proteome</keyword>
<dbReference type="InterPro" id="IPR051311">
    <property type="entry name" value="DedA_domain"/>
</dbReference>
<dbReference type="eggNOG" id="COG1238">
    <property type="taxonomic scope" value="Bacteria"/>
</dbReference>
<feature type="transmembrane region" description="Helical" evidence="1">
    <location>
        <begin position="125"/>
        <end position="149"/>
    </location>
</feature>
<name>A0A0S2KIM2_9BACT</name>
<dbReference type="OrthoDB" id="9814483at2"/>
<dbReference type="PANTHER" id="PTHR42709:SF4">
    <property type="entry name" value="INNER MEMBRANE PROTEIN YQAA"/>
    <property type="match status" value="1"/>
</dbReference>
<accession>A0A0S2KIM2</accession>
<keyword evidence="1" id="KW-0472">Membrane</keyword>
<evidence type="ECO:0000256" key="1">
    <source>
        <dbReference type="SAM" id="Phobius"/>
    </source>
</evidence>
<evidence type="ECO:0000313" key="3">
    <source>
        <dbReference type="EMBL" id="ALO48157.1"/>
    </source>
</evidence>
<dbReference type="EMBL" id="CP013195">
    <property type="protein sequence ID" value="ALO48157.1"/>
    <property type="molecule type" value="Genomic_DNA"/>
</dbReference>
<dbReference type="RefSeq" id="WP_025066293.1">
    <property type="nucleotide sequence ID" value="NZ_CP013195.1"/>
</dbReference>
<keyword evidence="1" id="KW-0812">Transmembrane</keyword>
<dbReference type="KEGG" id="peo:AS203_02850"/>
<evidence type="ECO:0000259" key="2">
    <source>
        <dbReference type="Pfam" id="PF09335"/>
    </source>
</evidence>
<protein>
    <recommendedName>
        <fullName evidence="2">VTT domain-containing protein</fullName>
    </recommendedName>
</protein>
<dbReference type="PANTHER" id="PTHR42709">
    <property type="entry name" value="ALKALINE PHOSPHATASE LIKE PROTEIN"/>
    <property type="match status" value="1"/>
</dbReference>
<dbReference type="AlphaFoldDB" id="A0A0S2KIM2"/>
<dbReference type="Proteomes" id="UP000056252">
    <property type="component" value="Chromosome"/>
</dbReference>
<keyword evidence="1" id="KW-1133">Transmembrane helix</keyword>
<feature type="domain" description="VTT" evidence="2">
    <location>
        <begin position="34"/>
        <end position="144"/>
    </location>
</feature>
<feature type="transmembrane region" description="Helical" evidence="1">
    <location>
        <begin position="7"/>
        <end position="28"/>
    </location>
</feature>
<organism evidence="3 4">
    <name type="scientific">Hoylesella enoeca</name>
    <dbReference type="NCBI Taxonomy" id="76123"/>
    <lineage>
        <taxon>Bacteria</taxon>
        <taxon>Pseudomonadati</taxon>
        <taxon>Bacteroidota</taxon>
        <taxon>Bacteroidia</taxon>
        <taxon>Bacteroidales</taxon>
        <taxon>Prevotellaceae</taxon>
        <taxon>Hoylesella</taxon>
    </lineage>
</organism>
<feature type="transmembrane region" description="Helical" evidence="1">
    <location>
        <begin position="98"/>
        <end position="119"/>
    </location>
</feature>
<dbReference type="InterPro" id="IPR032816">
    <property type="entry name" value="VTT_dom"/>
</dbReference>
<dbReference type="STRING" id="76123.AS203_02850"/>
<evidence type="ECO:0000313" key="4">
    <source>
        <dbReference type="Proteomes" id="UP000056252"/>
    </source>
</evidence>
<proteinExistence type="predicted"/>